<protein>
    <submittedName>
        <fullName evidence="1">Uncharacterized protein</fullName>
    </submittedName>
</protein>
<dbReference type="AlphaFoldDB" id="L7JI76"/>
<name>L7JI76_PYRO1</name>
<proteinExistence type="predicted"/>
<evidence type="ECO:0000313" key="1">
    <source>
        <dbReference type="EMBL" id="ELQ67803.1"/>
    </source>
</evidence>
<sequence length="104" mass="11923">MYWVPNKAVKNSRRDASSRYRAWSRTVLVGGDGIFPVHVNIKVLLRLGLRPQFSRNTSLRENDRSCKKLKCSICRKPQRVDLHAIRRAVSLFWTGPSGSVFIVP</sequence>
<dbReference type="EMBL" id="JH794280">
    <property type="protein sequence ID" value="ELQ67803.1"/>
    <property type="molecule type" value="Genomic_DNA"/>
</dbReference>
<reference evidence="1" key="1">
    <citation type="journal article" date="2012" name="PLoS Genet.">
        <title>Comparative analysis of the genomes of two field isolates of the rice blast fungus Magnaporthe oryzae.</title>
        <authorList>
            <person name="Xue M."/>
            <person name="Yang J."/>
            <person name="Li Z."/>
            <person name="Hu S."/>
            <person name="Yao N."/>
            <person name="Dean R.A."/>
            <person name="Zhao W."/>
            <person name="Shen M."/>
            <person name="Zhang H."/>
            <person name="Li C."/>
            <person name="Liu L."/>
            <person name="Cao L."/>
            <person name="Xu X."/>
            <person name="Xing Y."/>
            <person name="Hsiang T."/>
            <person name="Zhang Z."/>
            <person name="Xu J.R."/>
            <person name="Peng Y.L."/>
        </authorList>
    </citation>
    <scope>NUCLEOTIDE SEQUENCE [LARGE SCALE GENOMIC DNA]</scope>
    <source>
        <strain evidence="1">P131</strain>
    </source>
</reference>
<gene>
    <name evidence="1" type="ORF">OOW_P131scaffold00290g3</name>
</gene>
<organism>
    <name type="scientific">Pyricularia oryzae (strain P131)</name>
    <name type="common">Rice blast fungus</name>
    <name type="synonym">Magnaporthe oryzae</name>
    <dbReference type="NCBI Taxonomy" id="1143193"/>
    <lineage>
        <taxon>Eukaryota</taxon>
        <taxon>Fungi</taxon>
        <taxon>Dikarya</taxon>
        <taxon>Ascomycota</taxon>
        <taxon>Pezizomycotina</taxon>
        <taxon>Sordariomycetes</taxon>
        <taxon>Sordariomycetidae</taxon>
        <taxon>Magnaporthales</taxon>
        <taxon>Pyriculariaceae</taxon>
        <taxon>Pyricularia</taxon>
    </lineage>
</organism>
<accession>L7JI76</accession>